<evidence type="ECO:0000256" key="1">
    <source>
        <dbReference type="SAM" id="SignalP"/>
    </source>
</evidence>
<dbReference type="AlphaFoldDB" id="A0A9W8M7K0"/>
<feature type="chain" id="PRO_5040869869" evidence="1">
    <location>
        <begin position="20"/>
        <end position="91"/>
    </location>
</feature>
<sequence>MRYLLLLLVLALYIKQSTARFYHPMPTPETVNGRGFFEQEFAPLSASILHDQRLNKRDDGAQRQTADIHTAHTAAKMVLSGGDFNVSIPIT</sequence>
<comment type="caution">
    <text evidence="2">The sequence shown here is derived from an EMBL/GenBank/DDBJ whole genome shotgun (WGS) entry which is preliminary data.</text>
</comment>
<gene>
    <name evidence="2" type="ORF">GGH94_000200</name>
</gene>
<reference evidence="2" key="1">
    <citation type="submission" date="2022-07" db="EMBL/GenBank/DDBJ databases">
        <title>Phylogenomic reconstructions and comparative analyses of Kickxellomycotina fungi.</title>
        <authorList>
            <person name="Reynolds N.K."/>
            <person name="Stajich J.E."/>
            <person name="Barry K."/>
            <person name="Grigoriev I.V."/>
            <person name="Crous P."/>
            <person name="Smith M.E."/>
        </authorList>
    </citation>
    <scope>NUCLEOTIDE SEQUENCE</scope>
    <source>
        <strain evidence="2">RSA 476</strain>
    </source>
</reference>
<feature type="signal peptide" evidence="1">
    <location>
        <begin position="1"/>
        <end position="19"/>
    </location>
</feature>
<name>A0A9W8M7K0_9FUNG</name>
<proteinExistence type="predicted"/>
<organism evidence="2 3">
    <name type="scientific">Coemansia aciculifera</name>
    <dbReference type="NCBI Taxonomy" id="417176"/>
    <lineage>
        <taxon>Eukaryota</taxon>
        <taxon>Fungi</taxon>
        <taxon>Fungi incertae sedis</taxon>
        <taxon>Zoopagomycota</taxon>
        <taxon>Kickxellomycotina</taxon>
        <taxon>Kickxellomycetes</taxon>
        <taxon>Kickxellales</taxon>
        <taxon>Kickxellaceae</taxon>
        <taxon>Coemansia</taxon>
    </lineage>
</organism>
<evidence type="ECO:0000313" key="2">
    <source>
        <dbReference type="EMBL" id="KAJ2868360.1"/>
    </source>
</evidence>
<accession>A0A9W8M7K0</accession>
<protein>
    <submittedName>
        <fullName evidence="2">Uncharacterized protein</fullName>
    </submittedName>
</protein>
<dbReference type="EMBL" id="JANBUY010000004">
    <property type="protein sequence ID" value="KAJ2868360.1"/>
    <property type="molecule type" value="Genomic_DNA"/>
</dbReference>
<dbReference type="Proteomes" id="UP001140074">
    <property type="component" value="Unassembled WGS sequence"/>
</dbReference>
<evidence type="ECO:0000313" key="3">
    <source>
        <dbReference type="Proteomes" id="UP001140074"/>
    </source>
</evidence>
<keyword evidence="3" id="KW-1185">Reference proteome</keyword>
<keyword evidence="1" id="KW-0732">Signal</keyword>